<reference evidence="1" key="1">
    <citation type="submission" date="2022-08" db="EMBL/GenBank/DDBJ databases">
        <title>Nisaea acidiphila sp. nov., isolated from a marine algal debris and emended description of the genus Nisaea Urios et al. 2008.</title>
        <authorList>
            <person name="Kwon K."/>
        </authorList>
    </citation>
    <scope>NUCLEOTIDE SEQUENCE</scope>
    <source>
        <strain evidence="1">MEBiC11861</strain>
    </source>
</reference>
<evidence type="ECO:0000313" key="1">
    <source>
        <dbReference type="EMBL" id="UUX50325.1"/>
    </source>
</evidence>
<dbReference type="RefSeq" id="WP_257769473.1">
    <property type="nucleotide sequence ID" value="NZ_CP102480.1"/>
</dbReference>
<keyword evidence="2" id="KW-1185">Reference proteome</keyword>
<proteinExistence type="predicted"/>
<dbReference type="KEGG" id="naci:NUH88_01245"/>
<gene>
    <name evidence="1" type="ORF">NUH88_01245</name>
</gene>
<protein>
    <submittedName>
        <fullName evidence="1">Uncharacterized protein</fullName>
    </submittedName>
</protein>
<accession>A0A9J7AY21</accession>
<organism evidence="1 2">
    <name type="scientific">Nisaea acidiphila</name>
    <dbReference type="NCBI Taxonomy" id="1862145"/>
    <lineage>
        <taxon>Bacteria</taxon>
        <taxon>Pseudomonadati</taxon>
        <taxon>Pseudomonadota</taxon>
        <taxon>Alphaproteobacteria</taxon>
        <taxon>Rhodospirillales</taxon>
        <taxon>Thalassobaculaceae</taxon>
        <taxon>Nisaea</taxon>
    </lineage>
</organism>
<dbReference type="AlphaFoldDB" id="A0A9J7AY21"/>
<name>A0A9J7AY21_9PROT</name>
<sequence length="101" mass="11082">MRKPITDGAEVSIEFPDKAYLGYFRRDSTFEVSRDDDSIVLKLVHPGDDKRVASFHLHDYLLADVLQAIAGTLGDAEIGGPQREALEQAAKTLVSALKHSS</sequence>
<dbReference type="Proteomes" id="UP001060336">
    <property type="component" value="Chromosome"/>
</dbReference>
<dbReference type="EMBL" id="CP102480">
    <property type="protein sequence ID" value="UUX50325.1"/>
    <property type="molecule type" value="Genomic_DNA"/>
</dbReference>
<evidence type="ECO:0000313" key="2">
    <source>
        <dbReference type="Proteomes" id="UP001060336"/>
    </source>
</evidence>